<keyword evidence="1" id="KW-0732">Signal</keyword>
<protein>
    <recommendedName>
        <fullName evidence="3">Lipoprotein</fullName>
    </recommendedName>
</protein>
<sequence>MKKLVIAALASMFFCAGAMAASTAVLKSPFPDVVPASQILPEVASLASADGLHAGAALLASAGAPLFSMSITTKTTPAIVEGVTPFSLTAGHAHLVLRAGERLTPAARLIDSSGHLYYLVKADPKATSVFFRNRYFAVAEDGHILDHAFRQTWHGGYQTSDVVVMTSGDYVVTKDTSVSPALCSMSVKFLGAENGVAKYRVIRVGADGQVNENSERAFTNNLRAISLSGVNLSIDQIATSTVKAHVTGFQPITCNSPI</sequence>
<reference evidence="2" key="2">
    <citation type="submission" date="2024-06" db="EMBL/GenBank/DDBJ databases">
        <authorList>
            <person name="Sakai Y."/>
            <person name="Fujii T."/>
        </authorList>
    </citation>
    <scope>NUCLEOTIDE SEQUENCE</scope>
    <source>
        <strain evidence="2">M701</strain>
        <plasmid evidence="2">pM7012</plasmid>
    </source>
</reference>
<geneLocation type="plasmid" evidence="2">
    <name>pM7012</name>
</geneLocation>
<organism evidence="2">
    <name type="scientific">Burkholderia sp. M701</name>
    <dbReference type="NCBI Taxonomy" id="326454"/>
    <lineage>
        <taxon>Bacteria</taxon>
        <taxon>Pseudomonadati</taxon>
        <taxon>Pseudomonadota</taxon>
        <taxon>Betaproteobacteria</taxon>
        <taxon>Burkholderiales</taxon>
        <taxon>Burkholderiaceae</taxon>
        <taxon>Burkholderia</taxon>
    </lineage>
</organism>
<reference evidence="2" key="1">
    <citation type="journal article" date="2014" name="Microbiology">
        <title>A 2,4-dichlorophenoxyacetic acid degradation plasmid pM7012 discloses distribution of an unclassified megaplasmid group across bacterial species.</title>
        <authorList>
            <person name="Sakai Y."/>
            <person name="Ogawa N."/>
            <person name="Shimomura Y."/>
            <person name="Fujii T."/>
        </authorList>
    </citation>
    <scope>NUCLEOTIDE SEQUENCE</scope>
    <source>
        <strain evidence="2">M701</strain>
    </source>
</reference>
<feature type="chain" id="PRO_5004743113" description="Lipoprotein" evidence="1">
    <location>
        <begin position="21"/>
        <end position="258"/>
    </location>
</feature>
<feature type="signal peptide" evidence="1">
    <location>
        <begin position="1"/>
        <end position="20"/>
    </location>
</feature>
<dbReference type="RefSeq" id="WP_023842762.1">
    <property type="nucleotide sequence ID" value="NC_022995.1"/>
</dbReference>
<dbReference type="AlphaFoldDB" id="V5YQL5"/>
<keyword evidence="2" id="KW-0614">Plasmid</keyword>
<evidence type="ECO:0000313" key="2">
    <source>
        <dbReference type="EMBL" id="BAO19221.1"/>
    </source>
</evidence>
<evidence type="ECO:0000256" key="1">
    <source>
        <dbReference type="SAM" id="SignalP"/>
    </source>
</evidence>
<dbReference type="EMBL" id="AB853026">
    <property type="protein sequence ID" value="BAO19221.1"/>
    <property type="molecule type" value="Genomic_DNA"/>
</dbReference>
<evidence type="ECO:0008006" key="3">
    <source>
        <dbReference type="Google" id="ProtNLM"/>
    </source>
</evidence>
<accession>V5YQL5</accession>
<name>V5YQL5_9BURK</name>
<proteinExistence type="predicted"/>